<protein>
    <submittedName>
        <fullName evidence="1">Uncharacterized protein</fullName>
    </submittedName>
</protein>
<sequence length="190" mass="21102">MPMFARTFAGADECCLLPSQVMIPQLDPPTKTVCVASPALFCHQSLPIQLEFGVEPDSLQFSPDQNLVEGAMQTDQVIDCVRHIFLGKLPLVVKQCCSYRVWLQISGEQYDPDSSYPGVGPALGSDVSLWGPLEDKFVLVKLFPIPPIQEDSKTKTIHVISSCTKDKRLSVNSCDFDHFKVSDLKKLDEE</sequence>
<dbReference type="EMBL" id="OE001479">
    <property type="protein sequence ID" value="CAD7456912.1"/>
    <property type="molecule type" value="Genomic_DNA"/>
</dbReference>
<proteinExistence type="predicted"/>
<accession>A0A7R9IEH3</accession>
<dbReference type="AlphaFoldDB" id="A0A7R9IEH3"/>
<evidence type="ECO:0000313" key="1">
    <source>
        <dbReference type="EMBL" id="CAD7456912.1"/>
    </source>
</evidence>
<reference evidence="1" key="1">
    <citation type="submission" date="2020-11" db="EMBL/GenBank/DDBJ databases">
        <authorList>
            <person name="Tran Van P."/>
        </authorList>
    </citation>
    <scope>NUCLEOTIDE SEQUENCE</scope>
</reference>
<gene>
    <name evidence="1" type="ORF">TTEB3V08_LOCUS4927</name>
</gene>
<organism evidence="1">
    <name type="scientific">Timema tahoe</name>
    <dbReference type="NCBI Taxonomy" id="61484"/>
    <lineage>
        <taxon>Eukaryota</taxon>
        <taxon>Metazoa</taxon>
        <taxon>Ecdysozoa</taxon>
        <taxon>Arthropoda</taxon>
        <taxon>Hexapoda</taxon>
        <taxon>Insecta</taxon>
        <taxon>Pterygota</taxon>
        <taxon>Neoptera</taxon>
        <taxon>Polyneoptera</taxon>
        <taxon>Phasmatodea</taxon>
        <taxon>Timematodea</taxon>
        <taxon>Timematoidea</taxon>
        <taxon>Timematidae</taxon>
        <taxon>Timema</taxon>
    </lineage>
</organism>
<name>A0A7R9IEH3_9NEOP</name>